<dbReference type="InterPro" id="IPR018247">
    <property type="entry name" value="EF_Hand_1_Ca_BS"/>
</dbReference>
<dbReference type="PROSITE" id="PS00018">
    <property type="entry name" value="EF_HAND_1"/>
    <property type="match status" value="1"/>
</dbReference>
<evidence type="ECO:0000313" key="7">
    <source>
        <dbReference type="Proteomes" id="UP000003704"/>
    </source>
</evidence>
<dbReference type="EMBL" id="AKGD01000001">
    <property type="protein sequence ID" value="EIT70916.1"/>
    <property type="molecule type" value="Genomic_DNA"/>
</dbReference>
<dbReference type="PATRIC" id="fig|1172194.4.peg.1011"/>
<dbReference type="OrthoDB" id="188778at2"/>
<dbReference type="InterPro" id="IPR011478">
    <property type="entry name" value="DUF1585"/>
</dbReference>
<dbReference type="Pfam" id="PF07637">
    <property type="entry name" value="PSD5"/>
    <property type="match status" value="1"/>
</dbReference>
<dbReference type="AlphaFoldDB" id="I8I435"/>
<dbReference type="InterPro" id="IPR013036">
    <property type="entry name" value="DUF1587"/>
</dbReference>
<feature type="domain" description="DUF1585" evidence="1">
    <location>
        <begin position="472"/>
        <end position="544"/>
    </location>
</feature>
<proteinExistence type="predicted"/>
<evidence type="ECO:0000259" key="2">
    <source>
        <dbReference type="Pfam" id="PF07626"/>
    </source>
</evidence>
<feature type="domain" description="DUF1595" evidence="5">
    <location>
        <begin position="140"/>
        <end position="200"/>
    </location>
</feature>
<dbReference type="Pfam" id="PF07626">
    <property type="entry name" value="PSD3"/>
    <property type="match status" value="1"/>
</dbReference>
<comment type="caution">
    <text evidence="6">The sequence shown here is derived from an EMBL/GenBank/DDBJ whole genome shotgun (WGS) entry which is preliminary data.</text>
</comment>
<protein>
    <submittedName>
        <fullName evidence="6">Secreted protein</fullName>
    </submittedName>
</protein>
<feature type="domain" description="DUF1587" evidence="2">
    <location>
        <begin position="53"/>
        <end position="117"/>
    </location>
</feature>
<dbReference type="Pfam" id="PF07631">
    <property type="entry name" value="PSD4"/>
    <property type="match status" value="1"/>
</dbReference>
<dbReference type="Pfam" id="PF07627">
    <property type="entry name" value="PSCyt3"/>
    <property type="match status" value="1"/>
</dbReference>
<name>I8I435_9GAMM</name>
<feature type="domain" description="DUF1592" evidence="4">
    <location>
        <begin position="215"/>
        <end position="342"/>
    </location>
</feature>
<dbReference type="InterPro" id="IPR013039">
    <property type="entry name" value="DUF1588"/>
</dbReference>
<keyword evidence="7" id="KW-1185">Reference proteome</keyword>
<evidence type="ECO:0000259" key="1">
    <source>
        <dbReference type="Pfam" id="PF07624"/>
    </source>
</evidence>
<dbReference type="Proteomes" id="UP000003704">
    <property type="component" value="Unassembled WGS sequence"/>
</dbReference>
<feature type="domain" description="DUF1588" evidence="3">
    <location>
        <begin position="362"/>
        <end position="460"/>
    </location>
</feature>
<evidence type="ECO:0000313" key="6">
    <source>
        <dbReference type="EMBL" id="EIT70916.1"/>
    </source>
</evidence>
<gene>
    <name evidence="6" type="ORF">WQQ_10530</name>
</gene>
<evidence type="ECO:0000259" key="3">
    <source>
        <dbReference type="Pfam" id="PF07627"/>
    </source>
</evidence>
<evidence type="ECO:0000259" key="5">
    <source>
        <dbReference type="Pfam" id="PF07637"/>
    </source>
</evidence>
<dbReference type="Pfam" id="PF07624">
    <property type="entry name" value="PSD2"/>
    <property type="match status" value="1"/>
</dbReference>
<dbReference type="STRING" id="1172194.WQQ_10530"/>
<evidence type="ECO:0000259" key="4">
    <source>
        <dbReference type="Pfam" id="PF07631"/>
    </source>
</evidence>
<accession>I8I435</accession>
<dbReference type="InterPro" id="IPR013042">
    <property type="entry name" value="DUF1592"/>
</dbReference>
<dbReference type="InterPro" id="IPR013043">
    <property type="entry name" value="DUF1595"/>
</dbReference>
<dbReference type="RefSeq" id="WP_007184008.1">
    <property type="nucleotide sequence ID" value="NZ_AKGD01000001.1"/>
</dbReference>
<sequence length="582" mass="63459">MQESSKPLSAPATRKRSWSTRAVAATLAAGLVVGLVACKPAEPESKGTPASLRLLTEQQYLNTLSYVFGPNMKPTTRFSALPRTDGLLASGAAMAGLTDTQLEMYQKTAAKVATQIISEDSRAYLIPCTPKASNAADADCARSFVTETAPLLYRRALPAERIEALVTQANEAADALHSFYDGLGVVIEGMLLSPNMLLVAEVAEPDPEQPGTERLDSWSLATRLSLFLWNASPDAELLAAAESGSLQTRKGLAREVDRMLASPRLEDGVRALFDDMFEFENFGVLTKDGTIYPSFTGETAVDAREQTLRTVVDHLVTRRGDYRDLFTTRQTFMSQSLAPIYKVAAQGPGWTPYEFPPDSPYAGLLTQVSFQALHSHPGRSSATLRGKALREVMLCQVVPKPPANVDFSAVQNPDGNVKTARERIAFHLKNPSCAGCHRITDPMGLPMESFDGAGQFRHQENGVDIDTSGNLDGVEFTDVIGLGKALHDNPQLPWCAVRRTFAYATGTPSDSNNRRVLEFLSERFTDSGYQLPDLLREIALSSAFRKVYEKPVRKLHPLPDLKSARLPEPMTSSLSAPLVPKL</sequence>
<organism evidence="6 7">
    <name type="scientific">Hydrocarboniphaga effusa AP103</name>
    <dbReference type="NCBI Taxonomy" id="1172194"/>
    <lineage>
        <taxon>Bacteria</taxon>
        <taxon>Pseudomonadati</taxon>
        <taxon>Pseudomonadota</taxon>
        <taxon>Gammaproteobacteria</taxon>
        <taxon>Nevskiales</taxon>
        <taxon>Nevskiaceae</taxon>
        <taxon>Hydrocarboniphaga</taxon>
    </lineage>
</organism>
<reference evidence="6 7" key="1">
    <citation type="journal article" date="2012" name="J. Bacteriol.">
        <title>Genome Sequence of n-Alkane-Degrading Hydrocarboniphaga effusa Strain AP103T (ATCC BAA-332T).</title>
        <authorList>
            <person name="Chang H.K."/>
            <person name="Zylstra G.J."/>
            <person name="Chae J.C."/>
        </authorList>
    </citation>
    <scope>NUCLEOTIDE SEQUENCE [LARGE SCALE GENOMIC DNA]</scope>
    <source>
        <strain evidence="6 7">AP103</strain>
    </source>
</reference>